<dbReference type="STRING" id="166423.A0A0N0U5S1"/>
<reference evidence="2 3" key="1">
    <citation type="submission" date="2015-07" db="EMBL/GenBank/DDBJ databases">
        <title>The genome of Melipona quadrifasciata.</title>
        <authorList>
            <person name="Pan H."/>
            <person name="Kapheim K."/>
        </authorList>
    </citation>
    <scope>NUCLEOTIDE SEQUENCE [LARGE SCALE GENOMIC DNA]</scope>
    <source>
        <strain evidence="2">0111107301</strain>
        <tissue evidence="2">Whole body</tissue>
    </source>
</reference>
<dbReference type="Pfam" id="PF13843">
    <property type="entry name" value="DDE_Tnp_1_7"/>
    <property type="match status" value="2"/>
</dbReference>
<feature type="domain" description="PiggyBac transposable element-derived protein" evidence="1">
    <location>
        <begin position="92"/>
        <end position="143"/>
    </location>
</feature>
<evidence type="ECO:0000259" key="1">
    <source>
        <dbReference type="Pfam" id="PF13843"/>
    </source>
</evidence>
<gene>
    <name evidence="2" type="ORF">WN51_12562</name>
</gene>
<dbReference type="OrthoDB" id="8123139at2759"/>
<evidence type="ECO:0000313" key="2">
    <source>
        <dbReference type="EMBL" id="KOX75774.1"/>
    </source>
</evidence>
<dbReference type="AlphaFoldDB" id="A0A0N0U5S1"/>
<dbReference type="EMBL" id="KQ435758">
    <property type="protein sequence ID" value="KOX75774.1"/>
    <property type="molecule type" value="Genomic_DNA"/>
</dbReference>
<dbReference type="InterPro" id="IPR029526">
    <property type="entry name" value="PGBD"/>
</dbReference>
<accession>A0A0N0U5S1</accession>
<dbReference type="Proteomes" id="UP000053105">
    <property type="component" value="Unassembled WGS sequence"/>
</dbReference>
<name>A0A0N0U5S1_9HYME</name>
<keyword evidence="3" id="KW-1185">Reference proteome</keyword>
<protein>
    <recommendedName>
        <fullName evidence="1">PiggyBac transposable element-derived protein domain-containing protein</fullName>
    </recommendedName>
</protein>
<feature type="domain" description="PiggyBac transposable element-derived protein" evidence="1">
    <location>
        <begin position="1"/>
        <end position="76"/>
    </location>
</feature>
<organism evidence="2 3">
    <name type="scientific">Melipona quadrifasciata</name>
    <dbReference type="NCBI Taxonomy" id="166423"/>
    <lineage>
        <taxon>Eukaryota</taxon>
        <taxon>Metazoa</taxon>
        <taxon>Ecdysozoa</taxon>
        <taxon>Arthropoda</taxon>
        <taxon>Hexapoda</taxon>
        <taxon>Insecta</taxon>
        <taxon>Pterygota</taxon>
        <taxon>Neoptera</taxon>
        <taxon>Endopterygota</taxon>
        <taxon>Hymenoptera</taxon>
        <taxon>Apocrita</taxon>
        <taxon>Aculeata</taxon>
        <taxon>Apoidea</taxon>
        <taxon>Anthophila</taxon>
        <taxon>Apidae</taxon>
        <taxon>Melipona</taxon>
    </lineage>
</organism>
<dbReference type="PANTHER" id="PTHR46599:SF6">
    <property type="entry name" value="DUAL SPECIFICITY PHOSPHATASE 26"/>
    <property type="match status" value="1"/>
</dbReference>
<proteinExistence type="predicted"/>
<dbReference type="PANTHER" id="PTHR46599">
    <property type="entry name" value="PIGGYBAC TRANSPOSABLE ELEMENT-DERIVED PROTEIN 4"/>
    <property type="match status" value="1"/>
</dbReference>
<sequence length="233" mass="27713">MSRDKFIDILRFIRFDKKKNERSKRLKTDKFALISKIWETFIENSQACYKPDANITIDEQLFPTKARRQFTQYITTISTKRTNITIEKNKKLVPETVTYYNSTKYGVDVLDQMARKYSVKASSRRWPLQVFHNIFDLTAINAWILYKETTRVNISRKDFIFQLAEELRTKYREEVENTSIPMTEIHATDARKNCQVQRSCKRNRCTNHCAKCNRNVRGKCVSKTEFICEKCFP</sequence>
<evidence type="ECO:0000313" key="3">
    <source>
        <dbReference type="Proteomes" id="UP000053105"/>
    </source>
</evidence>